<dbReference type="STRING" id="189425.PGRAT_23850"/>
<dbReference type="PANTHER" id="PTHR30349">
    <property type="entry name" value="PHAGE INTEGRASE-RELATED"/>
    <property type="match status" value="1"/>
</dbReference>
<keyword evidence="3" id="KW-0233">DNA recombination</keyword>
<dbReference type="eggNOG" id="COG0582">
    <property type="taxonomic scope" value="Bacteria"/>
</dbReference>
<dbReference type="Proteomes" id="UP000029500">
    <property type="component" value="Chromosome"/>
</dbReference>
<keyword evidence="2 4" id="KW-0238">DNA-binding</keyword>
<dbReference type="Pfam" id="PF14659">
    <property type="entry name" value="Phage_int_SAM_3"/>
    <property type="match status" value="1"/>
</dbReference>
<organism evidence="7 8">
    <name type="scientific">Paenibacillus graminis</name>
    <dbReference type="NCBI Taxonomy" id="189425"/>
    <lineage>
        <taxon>Bacteria</taxon>
        <taxon>Bacillati</taxon>
        <taxon>Bacillota</taxon>
        <taxon>Bacilli</taxon>
        <taxon>Bacillales</taxon>
        <taxon>Paenibacillaceae</taxon>
        <taxon>Paenibacillus</taxon>
    </lineage>
</organism>
<dbReference type="OrthoDB" id="9803188at2"/>
<dbReference type="PANTHER" id="PTHR30349:SF91">
    <property type="entry name" value="INTA PROTEIN"/>
    <property type="match status" value="1"/>
</dbReference>
<dbReference type="GO" id="GO:0006310">
    <property type="term" value="P:DNA recombination"/>
    <property type="evidence" value="ECO:0007669"/>
    <property type="project" value="UniProtKB-KW"/>
</dbReference>
<dbReference type="Gene3D" id="1.10.150.130">
    <property type="match status" value="1"/>
</dbReference>
<dbReference type="SUPFAM" id="SSF56349">
    <property type="entry name" value="DNA breaking-rejoining enzymes"/>
    <property type="match status" value="1"/>
</dbReference>
<name>A0A089NMQ8_9BACL</name>
<dbReference type="InterPro" id="IPR004107">
    <property type="entry name" value="Integrase_SAM-like_N"/>
</dbReference>
<evidence type="ECO:0000256" key="3">
    <source>
        <dbReference type="ARBA" id="ARBA00023172"/>
    </source>
</evidence>
<reference evidence="7 8" key="1">
    <citation type="submission" date="2014-08" db="EMBL/GenBank/DDBJ databases">
        <title>Comparative genomics of the Paenibacillus odorifer group.</title>
        <authorList>
            <person name="den Bakker H.C."/>
            <person name="Tsai Y.-C."/>
            <person name="Martin N."/>
            <person name="Korlach J."/>
            <person name="Wiedmann M."/>
        </authorList>
    </citation>
    <scope>NUCLEOTIDE SEQUENCE [LARGE SCALE GENOMIC DNA]</scope>
    <source>
        <strain evidence="7 8">DSM 15220</strain>
    </source>
</reference>
<evidence type="ECO:0000313" key="7">
    <source>
        <dbReference type="EMBL" id="AIQ70334.1"/>
    </source>
</evidence>
<protein>
    <submittedName>
        <fullName evidence="7">Integrase</fullName>
    </submittedName>
</protein>
<dbReference type="RefSeq" id="WP_025705943.1">
    <property type="nucleotide sequence ID" value="NZ_CP009287.1"/>
</dbReference>
<dbReference type="Pfam" id="PF00589">
    <property type="entry name" value="Phage_integrase"/>
    <property type="match status" value="1"/>
</dbReference>
<dbReference type="InterPro" id="IPR013762">
    <property type="entry name" value="Integrase-like_cat_sf"/>
</dbReference>
<dbReference type="PROSITE" id="PS51898">
    <property type="entry name" value="TYR_RECOMBINASE"/>
    <property type="match status" value="1"/>
</dbReference>
<dbReference type="GO" id="GO:0015074">
    <property type="term" value="P:DNA integration"/>
    <property type="evidence" value="ECO:0007669"/>
    <property type="project" value="UniProtKB-KW"/>
</dbReference>
<dbReference type="InterPro" id="IPR044068">
    <property type="entry name" value="CB"/>
</dbReference>
<dbReference type="GO" id="GO:0003677">
    <property type="term" value="F:DNA binding"/>
    <property type="evidence" value="ECO:0007669"/>
    <property type="project" value="UniProtKB-UniRule"/>
</dbReference>
<dbReference type="InterPro" id="IPR002104">
    <property type="entry name" value="Integrase_catalytic"/>
</dbReference>
<keyword evidence="8" id="KW-1185">Reference proteome</keyword>
<dbReference type="AlphaFoldDB" id="A0A089NMQ8"/>
<dbReference type="HOGENOM" id="CLU_027562_17_1_9"/>
<evidence type="ECO:0000256" key="1">
    <source>
        <dbReference type="ARBA" id="ARBA00022908"/>
    </source>
</evidence>
<dbReference type="InterPro" id="IPR011010">
    <property type="entry name" value="DNA_brk_join_enz"/>
</dbReference>
<evidence type="ECO:0000259" key="5">
    <source>
        <dbReference type="PROSITE" id="PS51898"/>
    </source>
</evidence>
<evidence type="ECO:0000256" key="4">
    <source>
        <dbReference type="PROSITE-ProRule" id="PRU01248"/>
    </source>
</evidence>
<dbReference type="EMBL" id="CP009287">
    <property type="protein sequence ID" value="AIQ70334.1"/>
    <property type="molecule type" value="Genomic_DNA"/>
</dbReference>
<accession>A0A089NMQ8</accession>
<dbReference type="InterPro" id="IPR050090">
    <property type="entry name" value="Tyrosine_recombinase_XerCD"/>
</dbReference>
<feature type="domain" description="Core-binding (CB)" evidence="6">
    <location>
        <begin position="85"/>
        <end position="170"/>
    </location>
</feature>
<gene>
    <name evidence="7" type="ORF">PGRAT_23850</name>
</gene>
<evidence type="ECO:0000259" key="6">
    <source>
        <dbReference type="PROSITE" id="PS51900"/>
    </source>
</evidence>
<keyword evidence="1" id="KW-0229">DNA integration</keyword>
<dbReference type="CDD" id="cd01189">
    <property type="entry name" value="INT_ICEBs1_C_like"/>
    <property type="match status" value="1"/>
</dbReference>
<evidence type="ECO:0000256" key="2">
    <source>
        <dbReference type="ARBA" id="ARBA00023125"/>
    </source>
</evidence>
<proteinExistence type="predicted"/>
<dbReference type="Gene3D" id="1.10.443.10">
    <property type="entry name" value="Intergrase catalytic core"/>
    <property type="match status" value="1"/>
</dbReference>
<dbReference type="KEGG" id="pgm:PGRAT_23850"/>
<dbReference type="PROSITE" id="PS51900">
    <property type="entry name" value="CB"/>
    <property type="match status" value="1"/>
</dbReference>
<dbReference type="InterPro" id="IPR010998">
    <property type="entry name" value="Integrase_recombinase_N"/>
</dbReference>
<evidence type="ECO:0000313" key="8">
    <source>
        <dbReference type="Proteomes" id="UP000029500"/>
    </source>
</evidence>
<sequence>MVAGHLQEKKGLFYMVLNCKDEEGKRKPKWIPTGLTVKGNKKRAEALLLETRVNFSRLLNAAEEETIVEQIIEKKPVEEPVDLGPLFSEFMLQWLAMMKHQVEFITYASYHNVITNHIVPYFEEKGLFLKELLPSHIQDYYQYELEENGVTTNTVLHYHANIRKALKHALKNDLINTNPADKIERPKKNDFVGSFYNKQEINILFEKVKGELIELAVILAAFYGLRRSEVVGLKWTAINFENKTISVRHTVTPVYFEGQEHIIEKDRAKNKPSRRTLPLVPAFEELLLRIRELQALNKAICGKSYCTDYEEYIYLDKLGQRIKPGFITQNFTKTLKKNGLRHIRYHDLRHSCASLLLANGVSMKEIQEWLGHSNYSTTANIYSHLEYSSKVSSASTMSGVLVF</sequence>
<feature type="domain" description="Tyr recombinase" evidence="5">
    <location>
        <begin position="191"/>
        <end position="395"/>
    </location>
</feature>